<accession>D6YUX8</accession>
<keyword evidence="2" id="KW-1185">Reference proteome</keyword>
<dbReference type="AlphaFoldDB" id="D6YUX8"/>
<evidence type="ECO:0000313" key="2">
    <source>
        <dbReference type="Proteomes" id="UP000001505"/>
    </source>
</evidence>
<sequence length="708" mass="80767">MMFIMESYLGAGHYDLVTPDGTITNLTSIDDSVAEAVVFIEEISPAFVGFEIEPERVFFNIKSTLAQVGINGIGLEYHLDPIRRCAQIKIKLHAIGRLGRTMLPFIKTGAKIGKLFAADERRRVRDPHYLTRMFGRSDRWGRPLLSLGGMQGSRDLILDKVEGRAVAYLSLRSGKVEYDSSIYGFLPTLGQGLIADTSFREILKLHQEWQAMVPHNIEEDELLLVKTLPLHIRTVFAHVVPELLSKGYYHTTASILQPDTEASGDIYELYGNSKRELTDIPLEFYTLEPHREYIFFEDRDQLQICLDNEESLLDAFDSAPKPIEKRTAVFIVKGEQLLNLKESDWIVREPRFHDFPGLTHSERQALMVDRYIEQQPSTPFLKAIIEERITSQGILLARYFPSPMMKRMLLSDQMQTCLKGLYFQYPSRSFDSYFSAEDRALLADLYKFAIPVFWVDKDSRKILQYIQKPDSDNGLFVPLDKREAFLQSTVFGIYGSNLMEGDFEKELRELMAGIKKMQCKTTHPKLNEHTPLALVTGGGPGAMEVGNRIAKELEILSCANIVDFRPADDEAVLNEQKQNPYIEAKMTYRLDKLVERQAEFNLDFPIFLKGGIGTDFEYCLEEVRRKVGAIKPTPILLFGEKEYWHAKITSRFQMNLKSGTNKGSEWLSNCFFCVQNAKQGLKVYEDYFTGNLVIGKNGPIYPDGFVSA</sequence>
<dbReference type="eggNOG" id="COG1611">
    <property type="taxonomic scope" value="Bacteria"/>
</dbReference>
<dbReference type="SUPFAM" id="SSF102405">
    <property type="entry name" value="MCP/YpsA-like"/>
    <property type="match status" value="1"/>
</dbReference>
<protein>
    <submittedName>
        <fullName evidence="1">Uncharacterized protein</fullName>
    </submittedName>
</protein>
<dbReference type="Proteomes" id="UP000001505">
    <property type="component" value="Chromosome"/>
</dbReference>
<dbReference type="Gene3D" id="3.40.50.450">
    <property type="match status" value="1"/>
</dbReference>
<gene>
    <name evidence="1" type="ordered locus">wcw_0569</name>
</gene>
<dbReference type="STRING" id="716544.wcw_0569"/>
<organism evidence="1 2">
    <name type="scientific">Waddlia chondrophila (strain ATCC VR-1470 / WSU 86-1044)</name>
    <dbReference type="NCBI Taxonomy" id="716544"/>
    <lineage>
        <taxon>Bacteria</taxon>
        <taxon>Pseudomonadati</taxon>
        <taxon>Chlamydiota</taxon>
        <taxon>Chlamydiia</taxon>
        <taxon>Parachlamydiales</taxon>
        <taxon>Waddliaceae</taxon>
        <taxon>Waddlia</taxon>
    </lineage>
</organism>
<dbReference type="EMBL" id="CP001928">
    <property type="protein sequence ID" value="ADI37939.1"/>
    <property type="molecule type" value="Genomic_DNA"/>
</dbReference>
<evidence type="ECO:0000313" key="1">
    <source>
        <dbReference type="EMBL" id="ADI37939.1"/>
    </source>
</evidence>
<name>D6YUX8_WADCW</name>
<proteinExistence type="predicted"/>
<dbReference type="KEGG" id="wch:wcw_0569"/>
<reference evidence="1 2" key="1">
    <citation type="journal article" date="2010" name="PLoS ONE">
        <title>The Waddlia genome: a window into chlamydial biology.</title>
        <authorList>
            <person name="Bertelli C."/>
            <person name="Collyn F."/>
            <person name="Croxatto A."/>
            <person name="Ruckert C."/>
            <person name="Polkinghorne A."/>
            <person name="Kebbi-Beghdadi C."/>
            <person name="Goesmann A."/>
            <person name="Vaughan L."/>
            <person name="Greub G."/>
        </authorList>
    </citation>
    <scope>NUCLEOTIDE SEQUENCE [LARGE SCALE GENOMIC DNA]</scope>
    <source>
        <strain evidence="2">ATCC VR-1470 / WSU 86-1044</strain>
    </source>
</reference>
<dbReference type="HOGENOM" id="CLU_389241_0_0_0"/>